<feature type="domain" description="PPIase FKBP-type" evidence="15">
    <location>
        <begin position="163"/>
        <end position="251"/>
    </location>
</feature>
<evidence type="ECO:0000313" key="17">
    <source>
        <dbReference type="Proteomes" id="UP000647416"/>
    </source>
</evidence>
<protein>
    <recommendedName>
        <fullName evidence="4 12">Trigger factor</fullName>
        <shortName evidence="12">TF</shortName>
        <ecNumber evidence="3 12">5.2.1.8</ecNumber>
    </recommendedName>
    <alternativeName>
        <fullName evidence="11 12">PPIase</fullName>
    </alternativeName>
</protein>
<evidence type="ECO:0000256" key="2">
    <source>
        <dbReference type="ARBA" id="ARBA00005464"/>
    </source>
</evidence>
<dbReference type="PIRSF" id="PIRSF003095">
    <property type="entry name" value="Trigger_factor"/>
    <property type="match status" value="1"/>
</dbReference>
<dbReference type="PROSITE" id="PS50059">
    <property type="entry name" value="FKBP_PPIASE"/>
    <property type="match status" value="1"/>
</dbReference>
<keyword evidence="8 12" id="KW-0413">Isomerase</keyword>
<keyword evidence="6 12" id="KW-0697">Rotamase</keyword>
<dbReference type="Pfam" id="PF05697">
    <property type="entry name" value="Trigger_N"/>
    <property type="match status" value="1"/>
</dbReference>
<evidence type="ECO:0000259" key="15">
    <source>
        <dbReference type="PROSITE" id="PS50059"/>
    </source>
</evidence>
<dbReference type="GO" id="GO:0051083">
    <property type="term" value="P:'de novo' cotranslational protein folding"/>
    <property type="evidence" value="ECO:0007669"/>
    <property type="project" value="TreeGrafter"/>
</dbReference>
<keyword evidence="17" id="KW-1185">Reference proteome</keyword>
<dbReference type="InterPro" id="IPR008880">
    <property type="entry name" value="Trigger_fac_C"/>
</dbReference>
<dbReference type="Pfam" id="PF05698">
    <property type="entry name" value="Trigger_C"/>
    <property type="match status" value="1"/>
</dbReference>
<dbReference type="Pfam" id="PF00254">
    <property type="entry name" value="FKBP_C"/>
    <property type="match status" value="1"/>
</dbReference>
<dbReference type="RefSeq" id="WP_262431223.1">
    <property type="nucleotide sequence ID" value="NZ_JACRTE010000001.1"/>
</dbReference>
<dbReference type="InterPro" id="IPR037041">
    <property type="entry name" value="Trigger_fac_C_sf"/>
</dbReference>
<dbReference type="InterPro" id="IPR008881">
    <property type="entry name" value="Trigger_fac_ribosome-bd_bac"/>
</dbReference>
<dbReference type="InterPro" id="IPR001179">
    <property type="entry name" value="PPIase_FKBP_dom"/>
</dbReference>
<evidence type="ECO:0000256" key="9">
    <source>
        <dbReference type="ARBA" id="ARBA00023306"/>
    </source>
</evidence>
<dbReference type="AlphaFoldDB" id="A0A926FC17"/>
<dbReference type="EMBL" id="JACRTE010000001">
    <property type="protein sequence ID" value="MBC8595555.1"/>
    <property type="molecule type" value="Genomic_DNA"/>
</dbReference>
<organism evidence="16 17">
    <name type="scientific">Qingrenia yutianensis</name>
    <dbReference type="NCBI Taxonomy" id="2763676"/>
    <lineage>
        <taxon>Bacteria</taxon>
        <taxon>Bacillati</taxon>
        <taxon>Bacillota</taxon>
        <taxon>Clostridia</taxon>
        <taxon>Eubacteriales</taxon>
        <taxon>Oscillospiraceae</taxon>
        <taxon>Qingrenia</taxon>
    </lineage>
</organism>
<keyword evidence="12" id="KW-0963">Cytoplasm</keyword>
<keyword evidence="7 12" id="KW-0143">Chaperone</keyword>
<keyword evidence="9 12" id="KW-0131">Cell cycle</keyword>
<dbReference type="Proteomes" id="UP000647416">
    <property type="component" value="Unassembled WGS sequence"/>
</dbReference>
<dbReference type="GO" id="GO:0043335">
    <property type="term" value="P:protein unfolding"/>
    <property type="evidence" value="ECO:0007669"/>
    <property type="project" value="TreeGrafter"/>
</dbReference>
<evidence type="ECO:0000256" key="10">
    <source>
        <dbReference type="ARBA" id="ARBA00024849"/>
    </source>
</evidence>
<evidence type="ECO:0000256" key="8">
    <source>
        <dbReference type="ARBA" id="ARBA00023235"/>
    </source>
</evidence>
<name>A0A926FC17_9FIRM</name>
<dbReference type="EC" id="5.2.1.8" evidence="3 12"/>
<dbReference type="InterPro" id="IPR036611">
    <property type="entry name" value="Trigger_fac_ribosome-bd_sf"/>
</dbReference>
<evidence type="ECO:0000256" key="6">
    <source>
        <dbReference type="ARBA" id="ARBA00023110"/>
    </source>
</evidence>
<dbReference type="GO" id="GO:0051301">
    <property type="term" value="P:cell division"/>
    <property type="evidence" value="ECO:0007669"/>
    <property type="project" value="UniProtKB-KW"/>
</dbReference>
<dbReference type="Gene3D" id="3.10.50.40">
    <property type="match status" value="1"/>
</dbReference>
<comment type="caution">
    <text evidence="16">The sequence shown here is derived from an EMBL/GenBank/DDBJ whole genome shotgun (WGS) entry which is preliminary data.</text>
</comment>
<evidence type="ECO:0000256" key="13">
    <source>
        <dbReference type="PROSITE-ProRule" id="PRU00277"/>
    </source>
</evidence>
<evidence type="ECO:0000256" key="14">
    <source>
        <dbReference type="RuleBase" id="RU003914"/>
    </source>
</evidence>
<dbReference type="GO" id="GO:0044183">
    <property type="term" value="F:protein folding chaperone"/>
    <property type="evidence" value="ECO:0007669"/>
    <property type="project" value="TreeGrafter"/>
</dbReference>
<dbReference type="InterPro" id="IPR005215">
    <property type="entry name" value="Trig_fac"/>
</dbReference>
<dbReference type="SUPFAM" id="SSF109998">
    <property type="entry name" value="Triger factor/SurA peptide-binding domain-like"/>
    <property type="match status" value="1"/>
</dbReference>
<dbReference type="GO" id="GO:0043022">
    <property type="term" value="F:ribosome binding"/>
    <property type="evidence" value="ECO:0007669"/>
    <property type="project" value="TreeGrafter"/>
</dbReference>
<comment type="function">
    <text evidence="10 12">Involved in protein export. Acts as a chaperone by maintaining the newly synthesized protein in an open conformation. Functions as a peptidyl-prolyl cis-trans isomerase.</text>
</comment>
<dbReference type="PANTHER" id="PTHR30560">
    <property type="entry name" value="TRIGGER FACTOR CHAPERONE AND PEPTIDYL-PROLYL CIS/TRANS ISOMERASE"/>
    <property type="match status" value="1"/>
</dbReference>
<comment type="domain">
    <text evidence="12">Consists of 3 domains; the N-terminus binds the ribosome, the middle domain has PPIase activity, while the C-terminus has intrinsic chaperone activity on its own.</text>
</comment>
<gene>
    <name evidence="12" type="primary">tig</name>
    <name evidence="16" type="ORF">H8706_01550</name>
</gene>
<dbReference type="Gene3D" id="1.10.3120.10">
    <property type="entry name" value="Trigger factor, C-terminal domain"/>
    <property type="match status" value="1"/>
</dbReference>
<dbReference type="FunFam" id="3.10.50.40:FF:000001">
    <property type="entry name" value="Trigger factor"/>
    <property type="match status" value="1"/>
</dbReference>
<dbReference type="SUPFAM" id="SSF102735">
    <property type="entry name" value="Trigger factor ribosome-binding domain"/>
    <property type="match status" value="1"/>
</dbReference>
<evidence type="ECO:0000256" key="1">
    <source>
        <dbReference type="ARBA" id="ARBA00000971"/>
    </source>
</evidence>
<evidence type="ECO:0000256" key="5">
    <source>
        <dbReference type="ARBA" id="ARBA00022618"/>
    </source>
</evidence>
<evidence type="ECO:0000256" key="11">
    <source>
        <dbReference type="ARBA" id="ARBA00029986"/>
    </source>
</evidence>
<dbReference type="InterPro" id="IPR046357">
    <property type="entry name" value="PPIase_dom_sf"/>
</dbReference>
<dbReference type="GO" id="GO:0005737">
    <property type="term" value="C:cytoplasm"/>
    <property type="evidence" value="ECO:0007669"/>
    <property type="project" value="UniProtKB-SubCell"/>
</dbReference>
<evidence type="ECO:0000313" key="16">
    <source>
        <dbReference type="EMBL" id="MBC8595555.1"/>
    </source>
</evidence>
<proteinExistence type="inferred from homology"/>
<dbReference type="Gene3D" id="3.30.70.1050">
    <property type="entry name" value="Trigger factor ribosome-binding domain"/>
    <property type="match status" value="1"/>
</dbReference>
<evidence type="ECO:0000256" key="4">
    <source>
        <dbReference type="ARBA" id="ARBA00016902"/>
    </source>
</evidence>
<evidence type="ECO:0000256" key="3">
    <source>
        <dbReference type="ARBA" id="ARBA00013194"/>
    </source>
</evidence>
<dbReference type="SUPFAM" id="SSF54534">
    <property type="entry name" value="FKBP-like"/>
    <property type="match status" value="1"/>
</dbReference>
<keyword evidence="5 12" id="KW-0132">Cell division</keyword>
<comment type="similarity">
    <text evidence="2 12 14">Belongs to the FKBP-type PPIase family. Tig subfamily.</text>
</comment>
<sequence length="429" mass="48420">MKVTKEQQEKNSVKLTITVDAETFEKGVQKAYLKNVKKIALPGFRKGKAPRKIIEQYYGAGVFFEDAINFVCPEAYEEALKETGVEAVSRPEIDVVEIESGKDFVFTATVTTKPEVELGDYNAISVKKVTYRTTQKEIEAEIKKVQEQNARIIPVEDRAVKEGDLTVIDFEGFTDGVAFDGGKGTDYSLEIGSGAFIPGFEDQLVGAEIGKEVKVNVTFPKDYHSEDLKGKKAMFKVTVKEIKEKQLPEINDDFVKDVSEFDTLDDYKKDIKEKIAKSNEQRGRQETENNVIDEVLKIATVEIPGCMIDTQLENIARDFDYRLSMQGLNLAKYLEMTGSNIDAFKEQFKEQAEKQVKTSLVLEAVAKAEKVKATEKDVEAEMKKVAESYNMELDKVKDLFKDEERKSLENEIITQKTVDLLVKNATKTK</sequence>
<reference evidence="16" key="1">
    <citation type="submission" date="2020-08" db="EMBL/GenBank/DDBJ databases">
        <title>Genome public.</title>
        <authorList>
            <person name="Liu C."/>
            <person name="Sun Q."/>
        </authorList>
    </citation>
    <scope>NUCLEOTIDE SEQUENCE</scope>
    <source>
        <strain evidence="16">NSJ-50</strain>
    </source>
</reference>
<dbReference type="HAMAP" id="MF_00303">
    <property type="entry name" value="Trigger_factor_Tig"/>
    <property type="match status" value="1"/>
</dbReference>
<dbReference type="GO" id="GO:0003755">
    <property type="term" value="F:peptidyl-prolyl cis-trans isomerase activity"/>
    <property type="evidence" value="ECO:0007669"/>
    <property type="project" value="UniProtKB-UniRule"/>
</dbReference>
<dbReference type="InterPro" id="IPR027304">
    <property type="entry name" value="Trigger_fact/SurA_dom_sf"/>
</dbReference>
<comment type="catalytic activity">
    <reaction evidence="1 12 13">
        <text>[protein]-peptidylproline (omega=180) = [protein]-peptidylproline (omega=0)</text>
        <dbReference type="Rhea" id="RHEA:16237"/>
        <dbReference type="Rhea" id="RHEA-COMP:10747"/>
        <dbReference type="Rhea" id="RHEA-COMP:10748"/>
        <dbReference type="ChEBI" id="CHEBI:83833"/>
        <dbReference type="ChEBI" id="CHEBI:83834"/>
        <dbReference type="EC" id="5.2.1.8"/>
    </reaction>
</comment>
<comment type="subcellular location">
    <subcellularLocation>
        <location evidence="12">Cytoplasm</location>
    </subcellularLocation>
    <text evidence="12">About half TF is bound to the ribosome near the polypeptide exit tunnel while the other half is free in the cytoplasm.</text>
</comment>
<evidence type="ECO:0000256" key="7">
    <source>
        <dbReference type="ARBA" id="ARBA00023186"/>
    </source>
</evidence>
<accession>A0A926FC17</accession>
<dbReference type="PANTHER" id="PTHR30560:SF3">
    <property type="entry name" value="TRIGGER FACTOR-LIKE PROTEIN TIG, CHLOROPLASTIC"/>
    <property type="match status" value="1"/>
</dbReference>
<evidence type="ECO:0000256" key="12">
    <source>
        <dbReference type="HAMAP-Rule" id="MF_00303"/>
    </source>
</evidence>
<dbReference type="GO" id="GO:0015031">
    <property type="term" value="P:protein transport"/>
    <property type="evidence" value="ECO:0007669"/>
    <property type="project" value="UniProtKB-UniRule"/>
</dbReference>
<dbReference type="NCBIfam" id="TIGR00115">
    <property type="entry name" value="tig"/>
    <property type="match status" value="1"/>
</dbReference>